<dbReference type="HOGENOM" id="CLU_040681_12_2_2"/>
<dbReference type="eggNOG" id="arCOG00606">
    <property type="taxonomic scope" value="Archaea"/>
</dbReference>
<protein>
    <submittedName>
        <fullName evidence="4">Signal-transduction protein with CBS domains</fullName>
    </submittedName>
</protein>
<dbReference type="KEGG" id="nmr:Nmar_1304"/>
<dbReference type="SUPFAM" id="SSF54631">
    <property type="entry name" value="CBS-domain pair"/>
    <property type="match status" value="1"/>
</dbReference>
<dbReference type="Gene3D" id="3.10.580.10">
    <property type="entry name" value="CBS-domain"/>
    <property type="match status" value="1"/>
</dbReference>
<dbReference type="Pfam" id="PF00571">
    <property type="entry name" value="CBS"/>
    <property type="match status" value="2"/>
</dbReference>
<sequence length="148" mass="16276">MKFSKSFEILRDTTFYMSSDTVHQKTLVKEIMSNSVISVDSSITATDAAKMMEDTGVGAIAVLENGSPVGIVTDRDFAIKITAHSYPIDTPIRRIMSAPLISIDPNSDLWTASDLMTTRNVRKLPVIDDDRIIGILTSSDLVKYFASL</sequence>
<reference evidence="4 5" key="1">
    <citation type="journal article" date="2010" name="Proc. Natl. Acad. Sci. U.S.A.">
        <title>Nitrosopumilus maritimus genome reveals unique mechanisms for nitrification and autotrophy in globally distributed marine crenarchaea.</title>
        <authorList>
            <person name="Walker C.B."/>
            <person name="de la Torre J.R."/>
            <person name="Klotz M.G."/>
            <person name="Urakawa H."/>
            <person name="Pinel N."/>
            <person name="Arp D.J."/>
            <person name="Brochier-Armanet C."/>
            <person name="Chain P.S."/>
            <person name="Chan P.P."/>
            <person name="Gollabgir A."/>
            <person name="Hemp J."/>
            <person name="Hugler M."/>
            <person name="Karr E.A."/>
            <person name="Konneke M."/>
            <person name="Shin M."/>
            <person name="Lawton T.J."/>
            <person name="Lowe T."/>
            <person name="Martens-Habbena W."/>
            <person name="Sayavedra-Soto L.A."/>
            <person name="Lang D."/>
            <person name="Sievert S.M."/>
            <person name="Rosenzweig A.C."/>
            <person name="Manning G."/>
            <person name="Stahl D.A."/>
        </authorList>
    </citation>
    <scope>NUCLEOTIDE SEQUENCE [LARGE SCALE GENOMIC DNA]</scope>
    <source>
        <strain evidence="4 5">SCM1</strain>
    </source>
</reference>
<dbReference type="PROSITE" id="PS51371">
    <property type="entry name" value="CBS"/>
    <property type="match status" value="2"/>
</dbReference>
<dbReference type="Proteomes" id="UP000000792">
    <property type="component" value="Chromosome"/>
</dbReference>
<dbReference type="AlphaFoldDB" id="A9A2G1"/>
<feature type="domain" description="CBS" evidence="3">
    <location>
        <begin position="32"/>
        <end position="90"/>
    </location>
</feature>
<keyword evidence="1 2" id="KW-0129">CBS domain</keyword>
<dbReference type="InterPro" id="IPR046342">
    <property type="entry name" value="CBS_dom_sf"/>
</dbReference>
<feature type="domain" description="CBS" evidence="3">
    <location>
        <begin position="96"/>
        <end position="148"/>
    </location>
</feature>
<dbReference type="FunCoup" id="A9A2G1">
    <property type="interactions" value="43"/>
</dbReference>
<evidence type="ECO:0000313" key="4">
    <source>
        <dbReference type="EMBL" id="ABX13200.1"/>
    </source>
</evidence>
<accession>A9A2G1</accession>
<dbReference type="EMBL" id="CP000866">
    <property type="protein sequence ID" value="ABX13200.1"/>
    <property type="molecule type" value="Genomic_DNA"/>
</dbReference>
<evidence type="ECO:0000256" key="2">
    <source>
        <dbReference type="PROSITE-ProRule" id="PRU00703"/>
    </source>
</evidence>
<dbReference type="PhylomeDB" id="A9A2G1"/>
<dbReference type="STRING" id="436308.Nmar_1304"/>
<evidence type="ECO:0000259" key="3">
    <source>
        <dbReference type="PROSITE" id="PS51371"/>
    </source>
</evidence>
<dbReference type="InterPro" id="IPR051257">
    <property type="entry name" value="Diverse_CBS-Domain"/>
</dbReference>
<evidence type="ECO:0000256" key="1">
    <source>
        <dbReference type="ARBA" id="ARBA00023122"/>
    </source>
</evidence>
<gene>
    <name evidence="4" type="ordered locus">Nmar_1304</name>
</gene>
<organism evidence="4 5">
    <name type="scientific">Nitrosopumilus maritimus (strain SCM1)</name>
    <dbReference type="NCBI Taxonomy" id="436308"/>
    <lineage>
        <taxon>Archaea</taxon>
        <taxon>Nitrososphaerota</taxon>
        <taxon>Nitrososphaeria</taxon>
        <taxon>Nitrosopumilales</taxon>
        <taxon>Nitrosopumilaceae</taxon>
        <taxon>Nitrosopumilus</taxon>
    </lineage>
</organism>
<proteinExistence type="predicted"/>
<evidence type="ECO:0000313" key="5">
    <source>
        <dbReference type="Proteomes" id="UP000000792"/>
    </source>
</evidence>
<dbReference type="PANTHER" id="PTHR43080">
    <property type="entry name" value="CBS DOMAIN-CONTAINING PROTEIN CBSX3, MITOCHONDRIAL"/>
    <property type="match status" value="1"/>
</dbReference>
<dbReference type="InterPro" id="IPR000644">
    <property type="entry name" value="CBS_dom"/>
</dbReference>
<dbReference type="EnsemblBacteria" id="ABX13200">
    <property type="protein sequence ID" value="ABX13200"/>
    <property type="gene ID" value="Nmar_1304"/>
</dbReference>
<dbReference type="SMART" id="SM00116">
    <property type="entry name" value="CBS"/>
    <property type="match status" value="2"/>
</dbReference>
<dbReference type="PANTHER" id="PTHR43080:SF2">
    <property type="entry name" value="CBS DOMAIN-CONTAINING PROTEIN"/>
    <property type="match status" value="1"/>
</dbReference>
<name>A9A2G1_NITMS</name>
<keyword evidence="5" id="KW-1185">Reference proteome</keyword>
<dbReference type="InParanoid" id="A9A2G1"/>